<dbReference type="InterPro" id="IPR002792">
    <property type="entry name" value="TRAM_dom"/>
</dbReference>
<keyword evidence="6 9" id="KW-0408">Iron</keyword>
<protein>
    <recommendedName>
        <fullName evidence="8 9">tRNA-2-methylthio-N(6)-dimethylallyladenosine synthase</fullName>
        <ecNumber evidence="8 9">2.8.4.3</ecNumber>
    </recommendedName>
    <alternativeName>
        <fullName evidence="9">(Dimethylallyl)adenosine tRNA methylthiotransferase MiaB</fullName>
    </alternativeName>
    <alternativeName>
        <fullName evidence="9">tRNA-i(6)A37 methylthiotransferase</fullName>
    </alternativeName>
</protein>
<feature type="domain" description="Radical SAM core" evidence="12">
    <location>
        <begin position="145"/>
        <end position="378"/>
    </location>
</feature>
<dbReference type="PROSITE" id="PS51449">
    <property type="entry name" value="MTTASE_N"/>
    <property type="match status" value="1"/>
</dbReference>
<feature type="binding site" evidence="9">
    <location>
        <position position="84"/>
    </location>
    <ligand>
        <name>[4Fe-4S] cluster</name>
        <dbReference type="ChEBI" id="CHEBI:49883"/>
        <label>1</label>
    </ligand>
</feature>
<keyword evidence="5 9" id="KW-0479">Metal-binding</keyword>
<keyword evidence="9" id="KW-0819">tRNA processing</keyword>
<dbReference type="HAMAP" id="MF_01864">
    <property type="entry name" value="tRNA_metthiotr_MiaB"/>
    <property type="match status" value="1"/>
</dbReference>
<keyword evidence="7 9" id="KW-0411">Iron-sulfur</keyword>
<comment type="similarity">
    <text evidence="9">Belongs to the methylthiotransferase family. MiaB subfamily.</text>
</comment>
<dbReference type="NCBIfam" id="TIGR01574">
    <property type="entry name" value="miaB-methiolase"/>
    <property type="match status" value="1"/>
</dbReference>
<keyword evidence="4 9" id="KW-0949">S-adenosyl-L-methionine</keyword>
<dbReference type="PANTHER" id="PTHR43020:SF2">
    <property type="entry name" value="MITOCHONDRIAL TRNA METHYLTHIOTRANSFERASE CDK5RAP1"/>
    <property type="match status" value="1"/>
</dbReference>
<dbReference type="SFLD" id="SFLDG01061">
    <property type="entry name" value="methylthiotransferase"/>
    <property type="match status" value="1"/>
</dbReference>
<dbReference type="InterPro" id="IPR006463">
    <property type="entry name" value="MiaB_methiolase"/>
</dbReference>
<dbReference type="Pfam" id="PF04055">
    <property type="entry name" value="Radical_SAM"/>
    <property type="match status" value="1"/>
</dbReference>
<dbReference type="InterPro" id="IPR038135">
    <property type="entry name" value="Methylthiotransferase_N_sf"/>
</dbReference>
<keyword evidence="14" id="KW-1185">Reference proteome</keyword>
<feature type="domain" description="TRAM" evidence="10">
    <location>
        <begin position="378"/>
        <end position="440"/>
    </location>
</feature>
<keyword evidence="9" id="KW-0963">Cytoplasm</keyword>
<comment type="subunit">
    <text evidence="9">Monomer.</text>
</comment>
<gene>
    <name evidence="9 13" type="primary">miaB</name>
    <name evidence="13" type="ORF">QO033_15185</name>
</gene>
<feature type="binding site" evidence="9">
    <location>
        <position position="163"/>
    </location>
    <ligand>
        <name>[4Fe-4S] cluster</name>
        <dbReference type="ChEBI" id="CHEBI:49883"/>
        <label>2</label>
        <note>4Fe-4S-S-AdoMet</note>
    </ligand>
</feature>
<dbReference type="Pfam" id="PF01938">
    <property type="entry name" value="TRAM"/>
    <property type="match status" value="1"/>
</dbReference>
<feature type="binding site" evidence="9">
    <location>
        <position position="14"/>
    </location>
    <ligand>
        <name>[4Fe-4S] cluster</name>
        <dbReference type="ChEBI" id="CHEBI:49883"/>
        <label>1</label>
    </ligand>
</feature>
<keyword evidence="2 9" id="KW-0004">4Fe-4S</keyword>
<comment type="cofactor">
    <cofactor evidence="9">
        <name>[4Fe-4S] cluster</name>
        <dbReference type="ChEBI" id="CHEBI:49883"/>
    </cofactor>
    <text evidence="9">Binds 2 [4Fe-4S] clusters. One cluster is coordinated with 3 cysteines and an exchangeable S-adenosyl-L-methionine.</text>
</comment>
<dbReference type="InterPro" id="IPR006638">
    <property type="entry name" value="Elp3/MiaA/NifB-like_rSAM"/>
</dbReference>
<feature type="binding site" evidence="9">
    <location>
        <position position="166"/>
    </location>
    <ligand>
        <name>[4Fe-4S] cluster</name>
        <dbReference type="ChEBI" id="CHEBI:49883"/>
        <label>2</label>
        <note>4Fe-4S-S-AdoMet</note>
    </ligand>
</feature>
<dbReference type="PROSITE" id="PS50926">
    <property type="entry name" value="TRAM"/>
    <property type="match status" value="1"/>
</dbReference>
<evidence type="ECO:0000259" key="10">
    <source>
        <dbReference type="PROSITE" id="PS50926"/>
    </source>
</evidence>
<dbReference type="RefSeq" id="WP_284481830.1">
    <property type="nucleotide sequence ID" value="NZ_JASNJD010000011.1"/>
</dbReference>
<dbReference type="InterPro" id="IPR007197">
    <property type="entry name" value="rSAM"/>
</dbReference>
<evidence type="ECO:0000256" key="6">
    <source>
        <dbReference type="ARBA" id="ARBA00023004"/>
    </source>
</evidence>
<evidence type="ECO:0000256" key="7">
    <source>
        <dbReference type="ARBA" id="ARBA00023014"/>
    </source>
</evidence>
<dbReference type="Gene3D" id="3.40.50.12160">
    <property type="entry name" value="Methylthiotransferase, N-terminal domain"/>
    <property type="match status" value="1"/>
</dbReference>
<evidence type="ECO:0000256" key="8">
    <source>
        <dbReference type="ARBA" id="ARBA00033765"/>
    </source>
</evidence>
<proteinExistence type="inferred from homology"/>
<evidence type="ECO:0000313" key="14">
    <source>
        <dbReference type="Proteomes" id="UP001243757"/>
    </source>
</evidence>
<evidence type="ECO:0000256" key="5">
    <source>
        <dbReference type="ARBA" id="ARBA00022723"/>
    </source>
</evidence>
<comment type="subcellular location">
    <subcellularLocation>
        <location evidence="9">Cytoplasm</location>
    </subcellularLocation>
</comment>
<name>A0ABT7F328_9RHOB</name>
<feature type="binding site" evidence="9">
    <location>
        <position position="50"/>
    </location>
    <ligand>
        <name>[4Fe-4S] cluster</name>
        <dbReference type="ChEBI" id="CHEBI:49883"/>
        <label>1</label>
    </ligand>
</feature>
<feature type="domain" description="MTTase N-terminal" evidence="11">
    <location>
        <begin position="5"/>
        <end position="121"/>
    </location>
</feature>
<evidence type="ECO:0000259" key="12">
    <source>
        <dbReference type="PROSITE" id="PS51918"/>
    </source>
</evidence>
<dbReference type="PANTHER" id="PTHR43020">
    <property type="entry name" value="CDK5 REGULATORY SUBUNIT-ASSOCIATED PROTEIN 1"/>
    <property type="match status" value="1"/>
</dbReference>
<evidence type="ECO:0000256" key="2">
    <source>
        <dbReference type="ARBA" id="ARBA00022485"/>
    </source>
</evidence>
<dbReference type="SFLD" id="SFLDF00273">
    <property type="entry name" value="(dimethylallyl)adenosine_tRNA"/>
    <property type="match status" value="1"/>
</dbReference>
<dbReference type="Proteomes" id="UP001243757">
    <property type="component" value="Unassembled WGS sequence"/>
</dbReference>
<dbReference type="GO" id="GO:0035597">
    <property type="term" value="F:tRNA-2-methylthio-N(6)-dimethylallyladenosine(37) synthase activity"/>
    <property type="evidence" value="ECO:0007669"/>
    <property type="project" value="UniProtKB-EC"/>
</dbReference>
<dbReference type="PROSITE" id="PS01278">
    <property type="entry name" value="MTTASE_RADICAL"/>
    <property type="match status" value="1"/>
</dbReference>
<feature type="binding site" evidence="9">
    <location>
        <position position="159"/>
    </location>
    <ligand>
        <name>[4Fe-4S] cluster</name>
        <dbReference type="ChEBI" id="CHEBI:49883"/>
        <label>2</label>
        <note>4Fe-4S-S-AdoMet</note>
    </ligand>
</feature>
<evidence type="ECO:0000256" key="9">
    <source>
        <dbReference type="HAMAP-Rule" id="MF_01864"/>
    </source>
</evidence>
<organism evidence="13 14">
    <name type="scientific">Pseudodonghicola flavimaris</name>
    <dbReference type="NCBI Taxonomy" id="3050036"/>
    <lineage>
        <taxon>Bacteria</taxon>
        <taxon>Pseudomonadati</taxon>
        <taxon>Pseudomonadota</taxon>
        <taxon>Alphaproteobacteria</taxon>
        <taxon>Rhodobacterales</taxon>
        <taxon>Paracoccaceae</taxon>
        <taxon>Pseudodonghicola</taxon>
    </lineage>
</organism>
<dbReference type="Pfam" id="PF00919">
    <property type="entry name" value="UPF0004"/>
    <property type="match status" value="1"/>
</dbReference>
<evidence type="ECO:0000256" key="1">
    <source>
        <dbReference type="ARBA" id="ARBA00003234"/>
    </source>
</evidence>
<dbReference type="PROSITE" id="PS51918">
    <property type="entry name" value="RADICAL_SAM"/>
    <property type="match status" value="1"/>
</dbReference>
<evidence type="ECO:0000313" key="13">
    <source>
        <dbReference type="EMBL" id="MDK3019027.1"/>
    </source>
</evidence>
<reference evidence="13 14" key="1">
    <citation type="submission" date="2023-05" db="EMBL/GenBank/DDBJ databases">
        <title>Pseudodonghicola sp. nov.</title>
        <authorList>
            <person name="Huang J."/>
        </authorList>
    </citation>
    <scope>NUCLEOTIDE SEQUENCE [LARGE SCALE GENOMIC DNA]</scope>
    <source>
        <strain evidence="13 14">IC7</strain>
    </source>
</reference>
<dbReference type="CDD" id="cd01335">
    <property type="entry name" value="Radical_SAM"/>
    <property type="match status" value="1"/>
</dbReference>
<dbReference type="NCBIfam" id="TIGR00089">
    <property type="entry name" value="MiaB/RimO family radical SAM methylthiotransferase"/>
    <property type="match status" value="1"/>
</dbReference>
<comment type="catalytic activity">
    <reaction evidence="9">
        <text>N(6)-dimethylallyladenosine(37) in tRNA + (sulfur carrier)-SH + AH2 + 2 S-adenosyl-L-methionine = 2-methylsulfanyl-N(6)-dimethylallyladenosine(37) in tRNA + (sulfur carrier)-H + 5'-deoxyadenosine + L-methionine + A + S-adenosyl-L-homocysteine + 2 H(+)</text>
        <dbReference type="Rhea" id="RHEA:37067"/>
        <dbReference type="Rhea" id="RHEA-COMP:10375"/>
        <dbReference type="Rhea" id="RHEA-COMP:10376"/>
        <dbReference type="Rhea" id="RHEA-COMP:14737"/>
        <dbReference type="Rhea" id="RHEA-COMP:14739"/>
        <dbReference type="ChEBI" id="CHEBI:13193"/>
        <dbReference type="ChEBI" id="CHEBI:15378"/>
        <dbReference type="ChEBI" id="CHEBI:17319"/>
        <dbReference type="ChEBI" id="CHEBI:17499"/>
        <dbReference type="ChEBI" id="CHEBI:29917"/>
        <dbReference type="ChEBI" id="CHEBI:57844"/>
        <dbReference type="ChEBI" id="CHEBI:57856"/>
        <dbReference type="ChEBI" id="CHEBI:59789"/>
        <dbReference type="ChEBI" id="CHEBI:64428"/>
        <dbReference type="ChEBI" id="CHEBI:74415"/>
        <dbReference type="ChEBI" id="CHEBI:74417"/>
        <dbReference type="EC" id="2.8.4.3"/>
    </reaction>
</comment>
<dbReference type="EMBL" id="JASNJD010000011">
    <property type="protein sequence ID" value="MDK3019027.1"/>
    <property type="molecule type" value="Genomic_DNA"/>
</dbReference>
<accession>A0ABT7F328</accession>
<dbReference type="EC" id="2.8.4.3" evidence="8 9"/>
<dbReference type="InterPro" id="IPR013848">
    <property type="entry name" value="Methylthiotransferase_N"/>
</dbReference>
<dbReference type="InterPro" id="IPR023404">
    <property type="entry name" value="rSAM_horseshoe"/>
</dbReference>
<dbReference type="InterPro" id="IPR005839">
    <property type="entry name" value="Methylthiotransferase"/>
</dbReference>
<comment type="caution">
    <text evidence="13">The sequence shown here is derived from an EMBL/GenBank/DDBJ whole genome shotgun (WGS) entry which is preliminary data.</text>
</comment>
<dbReference type="SFLD" id="SFLDG01082">
    <property type="entry name" value="B12-binding_domain_containing"/>
    <property type="match status" value="1"/>
</dbReference>
<comment type="function">
    <text evidence="1 9">Catalyzes the methylthiolation of N6-(dimethylallyl)adenosine (i(6)A), leading to the formation of 2-methylthio-N6-(dimethylallyl)adenosine (ms(2)i(6)A) at position 37 in tRNAs that read codons beginning with uridine.</text>
</comment>
<evidence type="ECO:0000259" key="11">
    <source>
        <dbReference type="PROSITE" id="PS51449"/>
    </source>
</evidence>
<evidence type="ECO:0000256" key="3">
    <source>
        <dbReference type="ARBA" id="ARBA00022679"/>
    </source>
</evidence>
<keyword evidence="3 9" id="KW-0808">Transferase</keyword>
<sequence>MTAPKKLYIKTYGCQMNVYDSERMAEALGGEGYVETSRPDDADMILLNTCHIREKAAEKVYSELGRFRGLKAANPDLKIGVAGCVAQAEGEEIMRRQPLVDLVVGPQSYHRLPEMEAKTRAGEKALDTDFPEEDKFEKLKSRPKAKRGPTAFLTVQEGCDKFCAFCVVPYTRGAEVSRPVDRILTEARDLVERGVREITLLGQNVNAYHGAGPDGDWSLARLIWALNDVDGLERIRFTTSHPNDMADDLIEAHADCPKLMPYLHLPVQSGSDRILKRMNRSHTAESYLKLIERLRAARPDLHMSGDFIVGFPEETEQDFQDTLALVEAVQYGSAFSFKYSTRPGTPAAERSQVDEAEKDDRLQRLQALLTRQQRALQDAMVGREVGVLFEKPGRLPGQMVGKSDYLHAVHVDSDAVVPGDLARVRIVSSGPNSLAGEVLG</sequence>
<dbReference type="SMART" id="SM00729">
    <property type="entry name" value="Elp3"/>
    <property type="match status" value="1"/>
</dbReference>
<dbReference type="SUPFAM" id="SSF102114">
    <property type="entry name" value="Radical SAM enzymes"/>
    <property type="match status" value="1"/>
</dbReference>
<dbReference type="InterPro" id="IPR020612">
    <property type="entry name" value="Methylthiotransferase_CS"/>
</dbReference>
<dbReference type="SFLD" id="SFLDS00029">
    <property type="entry name" value="Radical_SAM"/>
    <property type="match status" value="1"/>
</dbReference>
<evidence type="ECO:0000256" key="4">
    <source>
        <dbReference type="ARBA" id="ARBA00022691"/>
    </source>
</evidence>
<dbReference type="Gene3D" id="3.80.30.20">
    <property type="entry name" value="tm_1862 like domain"/>
    <property type="match status" value="1"/>
</dbReference>
<dbReference type="InterPro" id="IPR058240">
    <property type="entry name" value="rSAM_sf"/>
</dbReference>